<dbReference type="Pfam" id="PF03147">
    <property type="entry name" value="FDX-ACB"/>
    <property type="match status" value="1"/>
</dbReference>
<evidence type="ECO:0000256" key="1">
    <source>
        <dbReference type="ARBA" id="ARBA00004305"/>
    </source>
</evidence>
<dbReference type="Gene3D" id="3.30.70.380">
    <property type="entry name" value="Ferrodoxin-fold anticodon-binding domain"/>
    <property type="match status" value="1"/>
</dbReference>
<evidence type="ECO:0000256" key="7">
    <source>
        <dbReference type="ARBA" id="ARBA00022917"/>
    </source>
</evidence>
<dbReference type="CDD" id="cd00496">
    <property type="entry name" value="PheRS_alpha_core"/>
    <property type="match status" value="1"/>
</dbReference>
<evidence type="ECO:0000256" key="11">
    <source>
        <dbReference type="ARBA" id="ARBA00031194"/>
    </source>
</evidence>
<dbReference type="SUPFAM" id="SSF55681">
    <property type="entry name" value="Class II aaRS and biotin synthetases"/>
    <property type="match status" value="1"/>
</dbReference>
<name>A0A1Q3FF86_CULTA</name>
<dbReference type="InterPro" id="IPR002319">
    <property type="entry name" value="Phenylalanyl-tRNA_Synthase"/>
</dbReference>
<comment type="subcellular location">
    <subcellularLocation>
        <location evidence="1">Mitochondrion matrix</location>
    </subcellularLocation>
</comment>
<dbReference type="PANTHER" id="PTHR11538">
    <property type="entry name" value="PHENYLALANYL-TRNA SYNTHETASE"/>
    <property type="match status" value="1"/>
</dbReference>
<reference evidence="16" key="1">
    <citation type="submission" date="2017-01" db="EMBL/GenBank/DDBJ databases">
        <title>A deep insight into the sialotranscriptome of adult male and female Cluex tarsalis mosquitoes.</title>
        <authorList>
            <person name="Ribeiro J.M."/>
            <person name="Moreira F."/>
            <person name="Bernard K.A."/>
            <person name="Calvo E."/>
        </authorList>
    </citation>
    <scope>NUCLEOTIDE SEQUENCE</scope>
    <source>
        <strain evidence="16">Kern County</strain>
        <tissue evidence="16">Salivary glands</tissue>
    </source>
</reference>
<evidence type="ECO:0000256" key="5">
    <source>
        <dbReference type="ARBA" id="ARBA00022741"/>
    </source>
</evidence>
<dbReference type="InterPro" id="IPR006195">
    <property type="entry name" value="aa-tRNA-synth_II"/>
</dbReference>
<organism evidence="16">
    <name type="scientific">Culex tarsalis</name>
    <name type="common">Encephalitis mosquito</name>
    <dbReference type="NCBI Taxonomy" id="7177"/>
    <lineage>
        <taxon>Eukaryota</taxon>
        <taxon>Metazoa</taxon>
        <taxon>Ecdysozoa</taxon>
        <taxon>Arthropoda</taxon>
        <taxon>Hexapoda</taxon>
        <taxon>Insecta</taxon>
        <taxon>Pterygota</taxon>
        <taxon>Neoptera</taxon>
        <taxon>Endopterygota</taxon>
        <taxon>Diptera</taxon>
        <taxon>Nematocera</taxon>
        <taxon>Culicoidea</taxon>
        <taxon>Culicidae</taxon>
        <taxon>Culicinae</taxon>
        <taxon>Culicini</taxon>
        <taxon>Culex</taxon>
        <taxon>Culex</taxon>
    </lineage>
</organism>
<sequence>MWFIKILKVRPAFPLLAVKPRFLTSQANISEKSIDLYQQQYERDSWTNLTPKIVSHLDRNLHMRHNHPLCTIRKKIVKYFYGAYLSPRGNPLFSVYDNLPPVVTSEQNFDNLLIPKDHPSRAKSDCYYINKDHLLRAHTTAHQVELIQAGLDNFLVVGDVYRRDEIDATHYPVFHQLDGVRIIHQDKLFERTPELKVFETSYKTHLSQDTSAISSCIDQQKQPCHTLEAVKLCEHEMKRTLVGMVKDLFGDKIQYRWVESTFPFTQPSWELEIYFNNNWLEILGCGISRNEILERAGVDNSIAYAFGVGLERLAMVLFDIPDIRLFWSTDSGFLNQFKDDKIVKYKPISVYPQCVNDLSFWLPEDLSIEAFSVNDFYDLVRNVGGEIVEQVTLIDKFKHPKSGKSSLCFRIVYRHMERTLTQAEVNVVHAKIGAEMVKDFNVVIR</sequence>
<dbReference type="Gene3D" id="3.30.930.10">
    <property type="entry name" value="Bira Bifunctional Protein, Domain 2"/>
    <property type="match status" value="1"/>
</dbReference>
<evidence type="ECO:0000256" key="10">
    <source>
        <dbReference type="ARBA" id="ARBA00023146"/>
    </source>
</evidence>
<dbReference type="NCBIfam" id="TIGR00469">
    <property type="entry name" value="pheS_mito"/>
    <property type="match status" value="1"/>
</dbReference>
<dbReference type="GO" id="GO:0004826">
    <property type="term" value="F:phenylalanine-tRNA ligase activity"/>
    <property type="evidence" value="ECO:0007669"/>
    <property type="project" value="UniProtKB-EC"/>
</dbReference>
<dbReference type="InterPro" id="IPR005121">
    <property type="entry name" value="Fdx_antiC-bd"/>
</dbReference>
<keyword evidence="6" id="KW-0067">ATP-binding</keyword>
<keyword evidence="10 16" id="KW-0030">Aminoacyl-tRNA synthetase</keyword>
<accession>A0A1Q3FF86</accession>
<comment type="function">
    <text evidence="13">Is responsible for the charging of tRNA(Phe) with phenylalanine in mitochondrial translation.</text>
</comment>
<comment type="similarity">
    <text evidence="2">Belongs to the class-II aminoacyl-tRNA synthetase family.</text>
</comment>
<dbReference type="GO" id="GO:0000049">
    <property type="term" value="F:tRNA binding"/>
    <property type="evidence" value="ECO:0007669"/>
    <property type="project" value="InterPro"/>
</dbReference>
<dbReference type="GO" id="GO:0006432">
    <property type="term" value="P:phenylalanyl-tRNA aminoacylation"/>
    <property type="evidence" value="ECO:0007669"/>
    <property type="project" value="InterPro"/>
</dbReference>
<evidence type="ECO:0000256" key="2">
    <source>
        <dbReference type="ARBA" id="ARBA00008226"/>
    </source>
</evidence>
<evidence type="ECO:0000256" key="3">
    <source>
        <dbReference type="ARBA" id="ARBA00012814"/>
    </source>
</evidence>
<keyword evidence="5" id="KW-0547">Nucleotide-binding</keyword>
<protein>
    <recommendedName>
        <fullName evidence="3">phenylalanine--tRNA ligase</fullName>
        <ecNumber evidence="3">6.1.1.20</ecNumber>
    </recommendedName>
    <alternativeName>
        <fullName evidence="11">Phenylalanyl-tRNA synthetase</fullName>
    </alternativeName>
</protein>
<dbReference type="SUPFAM" id="SSF54991">
    <property type="entry name" value="Anticodon-binding domain of PheRS"/>
    <property type="match status" value="1"/>
</dbReference>
<dbReference type="InterPro" id="IPR045864">
    <property type="entry name" value="aa-tRNA-synth_II/BPL/LPL"/>
</dbReference>
<dbReference type="InterPro" id="IPR036690">
    <property type="entry name" value="Fdx_antiC-bd_sf"/>
</dbReference>
<dbReference type="SMART" id="SM00896">
    <property type="entry name" value="FDX-ACB"/>
    <property type="match status" value="1"/>
</dbReference>
<keyword evidence="8" id="KW-0809">Transit peptide</keyword>
<dbReference type="PANTHER" id="PTHR11538:SF41">
    <property type="entry name" value="PHENYLALANINE--TRNA LIGASE, MITOCHONDRIAL"/>
    <property type="match status" value="1"/>
</dbReference>
<dbReference type="EMBL" id="GFDL01008837">
    <property type="protein sequence ID" value="JAV26208.1"/>
    <property type="molecule type" value="Transcribed_RNA"/>
</dbReference>
<evidence type="ECO:0000313" key="16">
    <source>
        <dbReference type="EMBL" id="JAV26208.1"/>
    </source>
</evidence>
<evidence type="ECO:0000256" key="8">
    <source>
        <dbReference type="ARBA" id="ARBA00022946"/>
    </source>
</evidence>
<evidence type="ECO:0000256" key="4">
    <source>
        <dbReference type="ARBA" id="ARBA00022598"/>
    </source>
</evidence>
<dbReference type="Pfam" id="PF01409">
    <property type="entry name" value="tRNA-synt_2d"/>
    <property type="match status" value="2"/>
</dbReference>
<dbReference type="InterPro" id="IPR004530">
    <property type="entry name" value="Phe-tRNA-synth_IIc_mito"/>
</dbReference>
<evidence type="ECO:0000256" key="13">
    <source>
        <dbReference type="ARBA" id="ARBA00057761"/>
    </source>
</evidence>
<dbReference type="FunFam" id="3.30.930.10:FF:000053">
    <property type="entry name" value="Phenylalanyl-tRNA synthetase mitochondrial"/>
    <property type="match status" value="1"/>
</dbReference>
<dbReference type="EC" id="6.1.1.20" evidence="3"/>
<evidence type="ECO:0000259" key="14">
    <source>
        <dbReference type="PROSITE" id="PS50862"/>
    </source>
</evidence>
<feature type="domain" description="Aminoacyl-transfer RNA synthetases class-II family profile" evidence="14">
    <location>
        <begin position="101"/>
        <end position="347"/>
    </location>
</feature>
<proteinExistence type="inferred from homology"/>
<dbReference type="GO" id="GO:0005759">
    <property type="term" value="C:mitochondrial matrix"/>
    <property type="evidence" value="ECO:0007669"/>
    <property type="project" value="UniProtKB-SubCell"/>
</dbReference>
<keyword evidence="7" id="KW-0648">Protein biosynthesis</keyword>
<dbReference type="FunFam" id="3.30.70.380:FF:000002">
    <property type="entry name" value="phenylalanine--tRNA ligase, mitochondrial"/>
    <property type="match status" value="1"/>
</dbReference>
<feature type="domain" description="FDX-ACB" evidence="15">
    <location>
        <begin position="349"/>
        <end position="445"/>
    </location>
</feature>
<evidence type="ECO:0000256" key="6">
    <source>
        <dbReference type="ARBA" id="ARBA00022840"/>
    </source>
</evidence>
<evidence type="ECO:0000259" key="15">
    <source>
        <dbReference type="PROSITE" id="PS51447"/>
    </source>
</evidence>
<dbReference type="PROSITE" id="PS51447">
    <property type="entry name" value="FDX_ACB"/>
    <property type="match status" value="1"/>
</dbReference>
<evidence type="ECO:0000256" key="9">
    <source>
        <dbReference type="ARBA" id="ARBA00023128"/>
    </source>
</evidence>
<evidence type="ECO:0000256" key="12">
    <source>
        <dbReference type="ARBA" id="ARBA00049255"/>
    </source>
</evidence>
<keyword evidence="9" id="KW-0496">Mitochondrion</keyword>
<dbReference type="AlphaFoldDB" id="A0A1Q3FF86"/>
<comment type="catalytic activity">
    <reaction evidence="12">
        <text>tRNA(Phe) + L-phenylalanine + ATP = L-phenylalanyl-tRNA(Phe) + AMP + diphosphate + H(+)</text>
        <dbReference type="Rhea" id="RHEA:19413"/>
        <dbReference type="Rhea" id="RHEA-COMP:9668"/>
        <dbReference type="Rhea" id="RHEA-COMP:9699"/>
        <dbReference type="ChEBI" id="CHEBI:15378"/>
        <dbReference type="ChEBI" id="CHEBI:30616"/>
        <dbReference type="ChEBI" id="CHEBI:33019"/>
        <dbReference type="ChEBI" id="CHEBI:58095"/>
        <dbReference type="ChEBI" id="CHEBI:78442"/>
        <dbReference type="ChEBI" id="CHEBI:78531"/>
        <dbReference type="ChEBI" id="CHEBI:456215"/>
        <dbReference type="EC" id="6.1.1.20"/>
    </reaction>
</comment>
<dbReference type="GO" id="GO:0005524">
    <property type="term" value="F:ATP binding"/>
    <property type="evidence" value="ECO:0007669"/>
    <property type="project" value="UniProtKB-KW"/>
</dbReference>
<keyword evidence="4" id="KW-0436">Ligase</keyword>
<dbReference type="PROSITE" id="PS50862">
    <property type="entry name" value="AA_TRNA_LIGASE_II"/>
    <property type="match status" value="1"/>
</dbReference>